<name>A0A4V5TIT7_9BACL</name>
<protein>
    <submittedName>
        <fullName evidence="2">DUF2500 domain-containing protein</fullName>
    </submittedName>
</protein>
<keyword evidence="1" id="KW-0812">Transmembrane</keyword>
<keyword evidence="1" id="KW-0472">Membrane</keyword>
<evidence type="ECO:0000313" key="3">
    <source>
        <dbReference type="Proteomes" id="UP000307841"/>
    </source>
</evidence>
<dbReference type="AlphaFoldDB" id="A0A4V5TIT7"/>
<dbReference type="EMBL" id="SZNK01000001">
    <property type="protein sequence ID" value="TKI56553.1"/>
    <property type="molecule type" value="Genomic_DNA"/>
</dbReference>
<proteinExistence type="predicted"/>
<dbReference type="Gene3D" id="2.40.50.660">
    <property type="match status" value="1"/>
</dbReference>
<keyword evidence="1" id="KW-1133">Transmembrane helix</keyword>
<accession>A0A4V5TIT7</accession>
<dbReference type="InterPro" id="IPR019635">
    <property type="entry name" value="DUF2500"/>
</dbReference>
<dbReference type="OrthoDB" id="282886at2"/>
<keyword evidence="3" id="KW-1185">Reference proteome</keyword>
<feature type="transmembrane region" description="Helical" evidence="1">
    <location>
        <begin position="18"/>
        <end position="39"/>
    </location>
</feature>
<evidence type="ECO:0000256" key="1">
    <source>
        <dbReference type="SAM" id="Phobius"/>
    </source>
</evidence>
<gene>
    <name evidence="2" type="ORF">E8L90_14360</name>
</gene>
<dbReference type="RefSeq" id="WP_137033447.1">
    <property type="nucleotide sequence ID" value="NZ_SZNK01000001.1"/>
</dbReference>
<comment type="caution">
    <text evidence="2">The sequence shown here is derived from an EMBL/GenBank/DDBJ whole genome shotgun (WGS) entry which is preliminary data.</text>
</comment>
<sequence length="124" mass="13926">MFSNDFEPSFSSGFGPPWWFIVIAGIIVLFILAAIINGIRVWMSNNASPILTHPAKVISKRTKTSGGGNDTMVSTYYYITFQLSDAERVEFQVRGTEYGLLVEGDTGILTYQGTRYKEFSRRPL</sequence>
<organism evidence="2 3">
    <name type="scientific">Brevibacillus antibioticus</name>
    <dbReference type="NCBI Taxonomy" id="2570228"/>
    <lineage>
        <taxon>Bacteria</taxon>
        <taxon>Bacillati</taxon>
        <taxon>Bacillota</taxon>
        <taxon>Bacilli</taxon>
        <taxon>Bacillales</taxon>
        <taxon>Paenibacillaceae</taxon>
        <taxon>Brevibacillus</taxon>
    </lineage>
</organism>
<reference evidence="2 3" key="1">
    <citation type="submission" date="2019-04" db="EMBL/GenBank/DDBJ databases">
        <title>Whole genome sequencing of Brevibacillus sp. TGS2-1.</title>
        <authorList>
            <person name="Choi A."/>
        </authorList>
    </citation>
    <scope>NUCLEOTIDE SEQUENCE [LARGE SCALE GENOMIC DNA]</scope>
    <source>
        <strain evidence="2 3">TGS2-1</strain>
    </source>
</reference>
<evidence type="ECO:0000313" key="2">
    <source>
        <dbReference type="EMBL" id="TKI56553.1"/>
    </source>
</evidence>
<dbReference type="Proteomes" id="UP000307841">
    <property type="component" value="Unassembled WGS sequence"/>
</dbReference>
<dbReference type="Pfam" id="PF10694">
    <property type="entry name" value="DUF2500"/>
    <property type="match status" value="1"/>
</dbReference>